<feature type="compositionally biased region" description="Polar residues" evidence="1">
    <location>
        <begin position="54"/>
        <end position="72"/>
    </location>
</feature>
<proteinExistence type="predicted"/>
<gene>
    <name evidence="2" type="ORF">WA026_015263</name>
</gene>
<keyword evidence="3" id="KW-1185">Reference proteome</keyword>
<name>A0AAW1TUL3_9CUCU</name>
<accession>A0AAW1TUL3</accession>
<protein>
    <submittedName>
        <fullName evidence="2">Uncharacterized protein</fullName>
    </submittedName>
</protein>
<evidence type="ECO:0000313" key="2">
    <source>
        <dbReference type="EMBL" id="KAK9872017.1"/>
    </source>
</evidence>
<dbReference type="Proteomes" id="UP001431783">
    <property type="component" value="Unassembled WGS sequence"/>
</dbReference>
<reference evidence="2 3" key="1">
    <citation type="submission" date="2023-03" db="EMBL/GenBank/DDBJ databases">
        <title>Genome insight into feeding habits of ladybird beetles.</title>
        <authorList>
            <person name="Li H.-S."/>
            <person name="Huang Y.-H."/>
            <person name="Pang H."/>
        </authorList>
    </citation>
    <scope>NUCLEOTIDE SEQUENCE [LARGE SCALE GENOMIC DNA]</scope>
    <source>
        <strain evidence="2">SYSU_2023b</strain>
        <tissue evidence="2">Whole body</tissue>
    </source>
</reference>
<feature type="compositionally biased region" description="Basic and acidic residues" evidence="1">
    <location>
        <begin position="35"/>
        <end position="53"/>
    </location>
</feature>
<evidence type="ECO:0000256" key="1">
    <source>
        <dbReference type="SAM" id="MobiDB-lite"/>
    </source>
</evidence>
<dbReference type="AlphaFoldDB" id="A0AAW1TUL3"/>
<comment type="caution">
    <text evidence="2">The sequence shown here is derived from an EMBL/GenBank/DDBJ whole genome shotgun (WGS) entry which is preliminary data.</text>
</comment>
<feature type="region of interest" description="Disordered" evidence="1">
    <location>
        <begin position="33"/>
        <end position="81"/>
    </location>
</feature>
<feature type="non-terminal residue" evidence="2">
    <location>
        <position position="81"/>
    </location>
</feature>
<sequence>MYLKINPLVQTYAICTGQICSSLGTFTARRKKRQLRDLETTPKARSPTRETGKKCQTNPLNLHSLPSITSCSPKAPFERVH</sequence>
<organism evidence="2 3">
    <name type="scientific">Henosepilachna vigintioctopunctata</name>
    <dbReference type="NCBI Taxonomy" id="420089"/>
    <lineage>
        <taxon>Eukaryota</taxon>
        <taxon>Metazoa</taxon>
        <taxon>Ecdysozoa</taxon>
        <taxon>Arthropoda</taxon>
        <taxon>Hexapoda</taxon>
        <taxon>Insecta</taxon>
        <taxon>Pterygota</taxon>
        <taxon>Neoptera</taxon>
        <taxon>Endopterygota</taxon>
        <taxon>Coleoptera</taxon>
        <taxon>Polyphaga</taxon>
        <taxon>Cucujiformia</taxon>
        <taxon>Coccinelloidea</taxon>
        <taxon>Coccinellidae</taxon>
        <taxon>Epilachninae</taxon>
        <taxon>Epilachnini</taxon>
        <taxon>Henosepilachna</taxon>
    </lineage>
</organism>
<evidence type="ECO:0000313" key="3">
    <source>
        <dbReference type="Proteomes" id="UP001431783"/>
    </source>
</evidence>
<dbReference type="EMBL" id="JARQZJ010000008">
    <property type="protein sequence ID" value="KAK9872017.1"/>
    <property type="molecule type" value="Genomic_DNA"/>
</dbReference>